<feature type="compositionally biased region" description="Basic and acidic residues" evidence="3">
    <location>
        <begin position="201"/>
        <end position="215"/>
    </location>
</feature>
<accession>A0A9P6FR87</accession>
<dbReference type="InterPro" id="IPR001214">
    <property type="entry name" value="SET_dom"/>
</dbReference>
<keyword evidence="2" id="KW-0175">Coiled coil</keyword>
<dbReference type="Gene3D" id="2.170.270.10">
    <property type="entry name" value="SET domain"/>
    <property type="match status" value="1"/>
</dbReference>
<feature type="compositionally biased region" description="Basic and acidic residues" evidence="3">
    <location>
        <begin position="693"/>
        <end position="702"/>
    </location>
</feature>
<feature type="compositionally biased region" description="Low complexity" evidence="3">
    <location>
        <begin position="1021"/>
        <end position="1031"/>
    </location>
</feature>
<dbReference type="Pfam" id="PF00856">
    <property type="entry name" value="SET"/>
    <property type="match status" value="1"/>
</dbReference>
<organism evidence="5 6">
    <name type="scientific">Lunasporangiospora selenospora</name>
    <dbReference type="NCBI Taxonomy" id="979761"/>
    <lineage>
        <taxon>Eukaryota</taxon>
        <taxon>Fungi</taxon>
        <taxon>Fungi incertae sedis</taxon>
        <taxon>Mucoromycota</taxon>
        <taxon>Mortierellomycotina</taxon>
        <taxon>Mortierellomycetes</taxon>
        <taxon>Mortierellales</taxon>
        <taxon>Mortierellaceae</taxon>
        <taxon>Lunasporangiospora</taxon>
    </lineage>
</organism>
<feature type="compositionally biased region" description="Polar residues" evidence="3">
    <location>
        <begin position="1043"/>
        <end position="1061"/>
    </location>
</feature>
<dbReference type="EMBL" id="JAABOA010002873">
    <property type="protein sequence ID" value="KAF9579306.1"/>
    <property type="molecule type" value="Genomic_DNA"/>
</dbReference>
<feature type="compositionally biased region" description="Basic and acidic residues" evidence="3">
    <location>
        <begin position="957"/>
        <end position="967"/>
    </location>
</feature>
<dbReference type="PANTHER" id="PTHR46462">
    <property type="entry name" value="UPSET, ISOFORM A"/>
    <property type="match status" value="1"/>
</dbReference>
<feature type="compositionally biased region" description="Basic and acidic residues" evidence="3">
    <location>
        <begin position="408"/>
        <end position="431"/>
    </location>
</feature>
<dbReference type="GO" id="GO:0070210">
    <property type="term" value="C:Rpd3L-Expanded complex"/>
    <property type="evidence" value="ECO:0007669"/>
    <property type="project" value="TreeGrafter"/>
</dbReference>
<feature type="compositionally biased region" description="Gly residues" evidence="3">
    <location>
        <begin position="1211"/>
        <end position="1220"/>
    </location>
</feature>
<feature type="compositionally biased region" description="Polar residues" evidence="3">
    <location>
        <begin position="1141"/>
        <end position="1155"/>
    </location>
</feature>
<keyword evidence="6" id="KW-1185">Reference proteome</keyword>
<feature type="region of interest" description="Disordered" evidence="3">
    <location>
        <begin position="201"/>
        <end position="348"/>
    </location>
</feature>
<dbReference type="GO" id="GO:0034967">
    <property type="term" value="C:Set3 complex"/>
    <property type="evidence" value="ECO:0007669"/>
    <property type="project" value="TreeGrafter"/>
</dbReference>
<feature type="region of interest" description="Disordered" evidence="3">
    <location>
        <begin position="367"/>
        <end position="604"/>
    </location>
</feature>
<feature type="coiled-coil region" evidence="2">
    <location>
        <begin position="618"/>
        <end position="646"/>
    </location>
</feature>
<comment type="caution">
    <text evidence="5">The sequence shown here is derived from an EMBL/GenBank/DDBJ whole genome shotgun (WGS) entry which is preliminary data.</text>
</comment>
<dbReference type="InterPro" id="IPR046341">
    <property type="entry name" value="SET_dom_sf"/>
</dbReference>
<feature type="compositionally biased region" description="Polar residues" evidence="3">
    <location>
        <begin position="449"/>
        <end position="465"/>
    </location>
</feature>
<evidence type="ECO:0000256" key="3">
    <source>
        <dbReference type="SAM" id="MobiDB-lite"/>
    </source>
</evidence>
<feature type="compositionally biased region" description="Polar residues" evidence="3">
    <location>
        <begin position="265"/>
        <end position="274"/>
    </location>
</feature>
<feature type="compositionally biased region" description="Low complexity" evidence="3">
    <location>
        <begin position="1093"/>
        <end position="1105"/>
    </location>
</feature>
<feature type="domain" description="SET" evidence="4">
    <location>
        <begin position="7"/>
        <end position="139"/>
    </location>
</feature>
<protein>
    <recommendedName>
        <fullName evidence="4">SET domain-containing protein</fullName>
    </recommendedName>
</protein>
<feature type="compositionally biased region" description="Low complexity" evidence="3">
    <location>
        <begin position="1127"/>
        <end position="1140"/>
    </location>
</feature>
<feature type="compositionally biased region" description="Polar residues" evidence="3">
    <location>
        <begin position="894"/>
        <end position="916"/>
    </location>
</feature>
<feature type="compositionally biased region" description="Basic and acidic residues" evidence="3">
    <location>
        <begin position="238"/>
        <end position="255"/>
    </location>
</feature>
<feature type="region of interest" description="Disordered" evidence="3">
    <location>
        <begin position="651"/>
        <end position="740"/>
    </location>
</feature>
<sequence length="1344" mass="144571">SLARPLMKMIVKQILPTSKTYHSQAPQYGLFADCNIGAGRFIMEFKGEVSLKSAYKDDPINQYSILATPKPFVLFHPHLDLVVDARRSGNDARFARRSCFPNTELRSIVVPGVQDQTVHLGLFAKVPIAKGKEITLDWDWKKDHLALQPLKGVGEKSKDKEGQSKKNTKEIRKAKFLVASTLLAQTDCACESRDRCVLHQMLKDGTPEPASRDNETSSAKGTRPKKATLESLRQRYGNRRDQSALDDPDIKHPVDQDTTDDENSAQESVLSSRPSKPFRPENSSKKARHNNSYSRPRSTSVDRDSDSDSDDNRKRKSTASERQGSPLRRSSVAPTSAQTSITSGQEMSAREMKQALMLIKKMEDRDAAAAANGTSSRLPKIQSSSTVDGDPGCSSKRMAIGVTSQGRAQEKTRSGDFESRRSGIPDRKTDTGDDDSVSIGDSGIDSDSNNTQLRPDQASRLSSNKRSQPRPPQGKGGRGSVDFDIHSQSSATSDSEMRDTTIRTSKRRSPSQSGKKQPYTTASRYKRISELSAPKTVPNDGSSPHRSLDSHGDRQTLSGSSSVEGSFVSIVGNTSDEDDTDTGPIRQRQQNLPQPTMPPKPTVMPCKKVWKMIYLKQRALAEQEAREKAEEMRKKAEEVFDLKMEEVDSITIANEPTSFPEESPTQSAEELGVTEMSAVKTESRQPSTPPPTSRKDIDEGSRKIQPSVADSDILNLFGDHAKPDSSVEFDSTTKQIDIQDSNAGEAPFSAANECIVNVVQANDSAEAVDVIAKDVSLLEREKSPLRISLESYQSRRALSGAVVKEAEPHRFADSAAAPEAQPLDGVDVEMTEAEPERIEEVKGSQEPLDTVMKSPPVEESESKTPTPALEQMPAVLKVKLSLQEYQKKRMEASLRNNSNAPSSDTGLVLNVPSTLTEVAEPPAPDQENSTATEVEQSQHHDEDSNSTDVEMMPAMQVDEHPSKKEVSVESEVGQLGSGAQDSSSNATTASAAAALPAAEAPSTGDHFEVGGGLPTPLIGLSTGTGTQGTSGDYFPVQPFSPLPLSSGSTPFSKLNLASSPPRNLGPGTSGNNSMEPKGPSGGVGTKPPKNQKSATSALTPAAAPSNDTGPKDVQASGSTHTAANLRSPGSKPGSSPPQSQYTPTGWRTPRNQQRGPSPPHGPAHNQGESYRGYGPISDRSQGGGPLLSPTRERQHSSTFGNLPSSPLEPSGGIGGGGSYFGYGDDHKRSPTGPMSIPVGPGLGPREYHKSSSSLSLSLSEERNRYRSMNGDEWGYGRGGGGMESPGPYGGAYRGNEIASEIRTESGKKIEIETETETLIENAESAMTEGVNISRRGADWEAGLD</sequence>
<proteinExistence type="predicted"/>
<feature type="compositionally biased region" description="Low complexity" evidence="3">
    <location>
        <begin position="437"/>
        <end position="448"/>
    </location>
</feature>
<feature type="non-terminal residue" evidence="5">
    <location>
        <position position="1344"/>
    </location>
</feature>
<dbReference type="Proteomes" id="UP000780801">
    <property type="component" value="Unassembled WGS sequence"/>
</dbReference>
<name>A0A9P6FR87_9FUNG</name>
<evidence type="ECO:0000313" key="6">
    <source>
        <dbReference type="Proteomes" id="UP000780801"/>
    </source>
</evidence>
<feature type="compositionally biased region" description="Polar residues" evidence="3">
    <location>
        <begin position="1115"/>
        <end position="1124"/>
    </location>
</feature>
<evidence type="ECO:0000259" key="4">
    <source>
        <dbReference type="PROSITE" id="PS50280"/>
    </source>
</evidence>
<feature type="compositionally biased region" description="Polar residues" evidence="3">
    <location>
        <begin position="332"/>
        <end position="346"/>
    </location>
</feature>
<feature type="compositionally biased region" description="Basic and acidic residues" evidence="3">
    <location>
        <begin position="300"/>
        <end position="313"/>
    </location>
</feature>
<dbReference type="SMART" id="SM00317">
    <property type="entry name" value="SET"/>
    <property type="match status" value="1"/>
</dbReference>
<feature type="compositionally biased region" description="Polar residues" evidence="3">
    <location>
        <begin position="372"/>
        <end position="387"/>
    </location>
</feature>
<dbReference type="GO" id="GO:0006325">
    <property type="term" value="P:chromatin organization"/>
    <property type="evidence" value="ECO:0007669"/>
    <property type="project" value="UniProtKB-KW"/>
</dbReference>
<dbReference type="OrthoDB" id="1700726at2759"/>
<reference evidence="5" key="1">
    <citation type="journal article" date="2020" name="Fungal Divers.">
        <title>Resolving the Mortierellaceae phylogeny through synthesis of multi-gene phylogenetics and phylogenomics.</title>
        <authorList>
            <person name="Vandepol N."/>
            <person name="Liber J."/>
            <person name="Desiro A."/>
            <person name="Na H."/>
            <person name="Kennedy M."/>
            <person name="Barry K."/>
            <person name="Grigoriev I.V."/>
            <person name="Miller A.N."/>
            <person name="O'Donnell K."/>
            <person name="Stajich J.E."/>
            <person name="Bonito G."/>
        </authorList>
    </citation>
    <scope>NUCLEOTIDE SEQUENCE</scope>
    <source>
        <strain evidence="5">KOD1015</strain>
    </source>
</reference>
<dbReference type="PROSITE" id="PS50280">
    <property type="entry name" value="SET"/>
    <property type="match status" value="1"/>
</dbReference>
<feature type="compositionally biased region" description="Polar residues" evidence="3">
    <location>
        <begin position="926"/>
        <end position="935"/>
    </location>
</feature>
<feature type="compositionally biased region" description="Polar residues" evidence="3">
    <location>
        <begin position="510"/>
        <end position="523"/>
    </location>
</feature>
<feature type="region of interest" description="Disordered" evidence="3">
    <location>
        <begin position="889"/>
        <end position="1281"/>
    </location>
</feature>
<gene>
    <name evidence="5" type="ORF">BGW38_004491</name>
</gene>
<dbReference type="GO" id="GO:0006355">
    <property type="term" value="P:regulation of DNA-templated transcription"/>
    <property type="evidence" value="ECO:0007669"/>
    <property type="project" value="TreeGrafter"/>
</dbReference>
<evidence type="ECO:0000313" key="5">
    <source>
        <dbReference type="EMBL" id="KAF9579306.1"/>
    </source>
</evidence>
<feature type="compositionally biased region" description="Low complexity" evidence="3">
    <location>
        <begin position="558"/>
        <end position="572"/>
    </location>
</feature>
<feature type="compositionally biased region" description="Low complexity" evidence="3">
    <location>
        <begin position="982"/>
        <end position="1003"/>
    </location>
</feature>
<evidence type="ECO:0000256" key="2">
    <source>
        <dbReference type="SAM" id="Coils"/>
    </source>
</evidence>
<dbReference type="PANTHER" id="PTHR46462:SF3">
    <property type="entry name" value="UPSET, ISOFORM A"/>
    <property type="match status" value="1"/>
</dbReference>
<feature type="compositionally biased region" description="Basic and acidic residues" evidence="3">
    <location>
        <begin position="834"/>
        <end position="843"/>
    </location>
</feature>
<dbReference type="SUPFAM" id="SSF82199">
    <property type="entry name" value="SET domain"/>
    <property type="match status" value="1"/>
</dbReference>
<feature type="region of interest" description="Disordered" evidence="3">
    <location>
        <begin position="832"/>
        <end position="875"/>
    </location>
</feature>
<feature type="compositionally biased region" description="Polar residues" evidence="3">
    <location>
        <begin position="728"/>
        <end position="740"/>
    </location>
</feature>
<evidence type="ECO:0000256" key="1">
    <source>
        <dbReference type="ARBA" id="ARBA00022853"/>
    </source>
</evidence>
<keyword evidence="1" id="KW-0156">Chromatin regulator</keyword>